<gene>
    <name evidence="1 2" type="primary">bioD</name>
    <name evidence="2" type="ORF">ACFQ2V_01260</name>
</gene>
<comment type="subcellular location">
    <subcellularLocation>
        <location evidence="1">Cytoplasm</location>
    </subcellularLocation>
</comment>
<dbReference type="SUPFAM" id="SSF52540">
    <property type="entry name" value="P-loop containing nucleoside triphosphate hydrolases"/>
    <property type="match status" value="1"/>
</dbReference>
<feature type="binding site" evidence="1">
    <location>
        <position position="56"/>
    </location>
    <ligand>
        <name>Mg(2+)</name>
        <dbReference type="ChEBI" id="CHEBI:18420"/>
    </ligand>
</feature>
<dbReference type="PANTHER" id="PTHR43210">
    <property type="entry name" value="DETHIOBIOTIN SYNTHETASE"/>
    <property type="match status" value="1"/>
</dbReference>
<comment type="cofactor">
    <cofactor evidence="1">
        <name>Mg(2+)</name>
        <dbReference type="ChEBI" id="CHEBI:18420"/>
    </cofactor>
</comment>
<comment type="pathway">
    <text evidence="1">Cofactor biosynthesis; biotin biosynthesis; biotin from 7,8-diaminononanoate: step 1/2.</text>
</comment>
<keyword evidence="1" id="KW-0963">Cytoplasm</keyword>
<feature type="active site" evidence="1">
    <location>
        <position position="43"/>
    </location>
</feature>
<keyword evidence="1 2" id="KW-0436">Ligase</keyword>
<protein>
    <recommendedName>
        <fullName evidence="1">ATP-dependent dethiobiotin synthetase BioD</fullName>
        <ecNumber evidence="1">6.3.3.3</ecNumber>
    </recommendedName>
    <alternativeName>
        <fullName evidence="1">DTB synthetase</fullName>
        <shortName evidence="1">DTBS</shortName>
    </alternativeName>
    <alternativeName>
        <fullName evidence="1">Dethiobiotin synthase</fullName>
    </alternativeName>
</protein>
<dbReference type="RefSeq" id="WP_386050093.1">
    <property type="nucleotide sequence ID" value="NZ_JBHTKH010000001.1"/>
</dbReference>
<dbReference type="InterPro" id="IPR004472">
    <property type="entry name" value="DTB_synth_BioD"/>
</dbReference>
<proteinExistence type="inferred from homology"/>
<comment type="caution">
    <text evidence="1">Lacks conserved residue(s) required for the propagation of feature annotation.</text>
</comment>
<name>A0ABW3MS61_9MICO</name>
<keyword evidence="1" id="KW-0547">Nucleotide-binding</keyword>
<dbReference type="Gene3D" id="3.40.50.300">
    <property type="entry name" value="P-loop containing nucleotide triphosphate hydrolases"/>
    <property type="match status" value="1"/>
</dbReference>
<comment type="similarity">
    <text evidence="1">Belongs to the dethiobiotin synthetase family.</text>
</comment>
<reference evidence="3" key="1">
    <citation type="journal article" date="2019" name="Int. J. Syst. Evol. Microbiol.">
        <title>The Global Catalogue of Microorganisms (GCM) 10K type strain sequencing project: providing services to taxonomists for standard genome sequencing and annotation.</title>
        <authorList>
            <consortium name="The Broad Institute Genomics Platform"/>
            <consortium name="The Broad Institute Genome Sequencing Center for Infectious Disease"/>
            <person name="Wu L."/>
            <person name="Ma J."/>
        </authorList>
    </citation>
    <scope>NUCLEOTIDE SEQUENCE [LARGE SCALE GENOMIC DNA]</scope>
    <source>
        <strain evidence="3">CCUG 57508</strain>
    </source>
</reference>
<evidence type="ECO:0000313" key="3">
    <source>
        <dbReference type="Proteomes" id="UP001597046"/>
    </source>
</evidence>
<dbReference type="EC" id="6.3.3.3" evidence="1"/>
<comment type="caution">
    <text evidence="2">The sequence shown here is derived from an EMBL/GenBank/DDBJ whole genome shotgun (WGS) entry which is preliminary data.</text>
</comment>
<keyword evidence="1" id="KW-0067">ATP-binding</keyword>
<evidence type="ECO:0000313" key="2">
    <source>
        <dbReference type="EMBL" id="MFD1052918.1"/>
    </source>
</evidence>
<feature type="binding site" evidence="1">
    <location>
        <position position="22"/>
    </location>
    <ligand>
        <name>Mg(2+)</name>
        <dbReference type="ChEBI" id="CHEBI:18420"/>
    </ligand>
</feature>
<feature type="binding site" evidence="1">
    <location>
        <position position="47"/>
    </location>
    <ligand>
        <name>substrate</name>
    </ligand>
</feature>
<dbReference type="CDD" id="cd03109">
    <property type="entry name" value="DTBS"/>
    <property type="match status" value="1"/>
</dbReference>
<dbReference type="HAMAP" id="MF_00336">
    <property type="entry name" value="BioD"/>
    <property type="match status" value="1"/>
</dbReference>
<dbReference type="InterPro" id="IPR027417">
    <property type="entry name" value="P-loop_NTPase"/>
</dbReference>
<dbReference type="Pfam" id="PF13500">
    <property type="entry name" value="AAA_26"/>
    <property type="match status" value="1"/>
</dbReference>
<keyword evidence="1" id="KW-0460">Magnesium</keyword>
<feature type="binding site" evidence="1">
    <location>
        <begin position="18"/>
        <end position="23"/>
    </location>
    <ligand>
        <name>ATP</name>
        <dbReference type="ChEBI" id="CHEBI:30616"/>
    </ligand>
</feature>
<dbReference type="GO" id="GO:0004141">
    <property type="term" value="F:dethiobiotin synthase activity"/>
    <property type="evidence" value="ECO:0007669"/>
    <property type="project" value="UniProtKB-EC"/>
</dbReference>
<feature type="binding site" evidence="1">
    <location>
        <begin position="114"/>
        <end position="117"/>
    </location>
    <ligand>
        <name>ATP</name>
        <dbReference type="ChEBI" id="CHEBI:30616"/>
    </ligand>
</feature>
<comment type="catalytic activity">
    <reaction evidence="1">
        <text>(7R,8S)-7,8-diammoniononanoate + CO2 + ATP = (4R,5S)-dethiobiotin + ADP + phosphate + 3 H(+)</text>
        <dbReference type="Rhea" id="RHEA:15805"/>
        <dbReference type="ChEBI" id="CHEBI:15378"/>
        <dbReference type="ChEBI" id="CHEBI:16526"/>
        <dbReference type="ChEBI" id="CHEBI:30616"/>
        <dbReference type="ChEBI" id="CHEBI:43474"/>
        <dbReference type="ChEBI" id="CHEBI:149469"/>
        <dbReference type="ChEBI" id="CHEBI:149473"/>
        <dbReference type="ChEBI" id="CHEBI:456216"/>
        <dbReference type="EC" id="6.3.3.3"/>
    </reaction>
</comment>
<feature type="binding site" evidence="1">
    <location>
        <position position="114"/>
    </location>
    <ligand>
        <name>Mg(2+)</name>
        <dbReference type="ChEBI" id="CHEBI:18420"/>
    </ligand>
</feature>
<comment type="subunit">
    <text evidence="1">Homodimer.</text>
</comment>
<dbReference type="PIRSF" id="PIRSF006755">
    <property type="entry name" value="DTB_synth"/>
    <property type="match status" value="1"/>
</dbReference>
<dbReference type="PANTHER" id="PTHR43210:SF5">
    <property type="entry name" value="DETHIOBIOTIN SYNTHETASE"/>
    <property type="match status" value="1"/>
</dbReference>
<keyword evidence="3" id="KW-1185">Reference proteome</keyword>
<dbReference type="NCBIfam" id="TIGR00347">
    <property type="entry name" value="bioD"/>
    <property type="match status" value="1"/>
</dbReference>
<dbReference type="EMBL" id="JBHTKH010000001">
    <property type="protein sequence ID" value="MFD1052918.1"/>
    <property type="molecule type" value="Genomic_DNA"/>
</dbReference>
<evidence type="ECO:0000256" key="1">
    <source>
        <dbReference type="HAMAP-Rule" id="MF_00336"/>
    </source>
</evidence>
<keyword evidence="1" id="KW-0479">Metal-binding</keyword>
<accession>A0ABW3MS61</accession>
<dbReference type="Proteomes" id="UP001597046">
    <property type="component" value="Unassembled WGS sequence"/>
</dbReference>
<comment type="function">
    <text evidence="1">Catalyzes a mechanistically unusual reaction, the ATP-dependent insertion of CO2 between the N7 and N8 nitrogen atoms of 7,8-diaminopelargonic acid (DAPA, also called 7,8-diammoniononanoate) to form a ureido ring.</text>
</comment>
<keyword evidence="1" id="KW-0093">Biotin biosynthesis</keyword>
<sequence>MGEPRLPAVVVVTGTDTDVGKTVVTAAVVALLVGVGLRVTAYKPTQTGVAPGESGDMGEVERLTGVPTSEGTRLRAPMAPRPAARLEGAALPTLADHVDIISDLSAGHDVVVVEGAGGLLVELTDDGETLADLAAALPDSGAVLVVRSALGTLNHTMLTREALSHRSIRLLGLVLGAWPSHPDMIETTNLDYLSALPEGLLGQVPRGAPALSPDVFRGEAPTWLPGLTGMAESAATAQRRGTP</sequence>
<feature type="binding site" evidence="1">
    <location>
        <position position="56"/>
    </location>
    <ligand>
        <name>ATP</name>
        <dbReference type="ChEBI" id="CHEBI:30616"/>
    </ligand>
</feature>
<organism evidence="2 3">
    <name type="scientific">Terrabacter terrigena</name>
    <dbReference type="NCBI Taxonomy" id="574718"/>
    <lineage>
        <taxon>Bacteria</taxon>
        <taxon>Bacillati</taxon>
        <taxon>Actinomycetota</taxon>
        <taxon>Actinomycetes</taxon>
        <taxon>Micrococcales</taxon>
        <taxon>Intrasporangiaceae</taxon>
        <taxon>Terrabacter</taxon>
    </lineage>
</organism>